<dbReference type="PANTHER" id="PTHR37535:SF3">
    <property type="entry name" value="FLUG DOMAIN-CONTAINING PROTEIN"/>
    <property type="match status" value="1"/>
</dbReference>
<dbReference type="Pfam" id="PF11917">
    <property type="entry name" value="DUF3435"/>
    <property type="match status" value="1"/>
</dbReference>
<evidence type="ECO:0000313" key="1">
    <source>
        <dbReference type="EMBL" id="KAK3175953.1"/>
    </source>
</evidence>
<dbReference type="PANTHER" id="PTHR37535">
    <property type="entry name" value="FLUG DOMAIN PROTEIN"/>
    <property type="match status" value="1"/>
</dbReference>
<comment type="caution">
    <text evidence="1">The sequence shown here is derived from an EMBL/GenBank/DDBJ whole genome shotgun (WGS) entry which is preliminary data.</text>
</comment>
<dbReference type="Proteomes" id="UP001276659">
    <property type="component" value="Unassembled WGS sequence"/>
</dbReference>
<reference evidence="1" key="1">
    <citation type="submission" date="2022-11" db="EMBL/GenBank/DDBJ databases">
        <title>Chromosomal genome sequence assembly and mating type (MAT) locus characterization of the leprose asexual lichenized fungus Lepraria neglecta (Nyl.) Erichsen.</title>
        <authorList>
            <person name="Allen J.L."/>
            <person name="Pfeffer B."/>
        </authorList>
    </citation>
    <scope>NUCLEOTIDE SEQUENCE</scope>
    <source>
        <strain evidence="1">Allen 5258</strain>
    </source>
</reference>
<sequence length="375" mass="42869">MGRNDVSPAELLEKAIANGYKPGAHQEEDSKKDNTKYVKKTLRDQNIALRRYEKWVVAVEKKQQDMAKALFGDDTVVDGSYTKEARSLREGLPPLDLATIKDFLRFIVATSKGIINDKQKKVTVDSLNTFAEWFFTGFARLTGNRIDGEDRCAVYDWTRNTLTKDGLVVNKRKPKHLFGEKELVRFTHTFSTVDDDHFIHPRNKVQIPFIIAVFYWTGARISAFFPDKKDDSKKGLQYRGIELVLKRIPSGGWKPIYGASTSQHGTLLYNDTQFLLSLAVADKAIWGIDSLDDFWQLQIPDGEDELLLRWQDSVIDLPILRNATMQQGVTDEPLLKRTFDRIVKSVLNLSGYFGNATVHAIRRYLAKKVQDYEKS</sequence>
<name>A0AAD9ZCH5_9LECA</name>
<gene>
    <name evidence="1" type="ORF">OEA41_007275</name>
</gene>
<evidence type="ECO:0000313" key="2">
    <source>
        <dbReference type="Proteomes" id="UP001276659"/>
    </source>
</evidence>
<dbReference type="EMBL" id="JASNWA010000004">
    <property type="protein sequence ID" value="KAK3175953.1"/>
    <property type="molecule type" value="Genomic_DNA"/>
</dbReference>
<organism evidence="1 2">
    <name type="scientific">Lepraria neglecta</name>
    <dbReference type="NCBI Taxonomy" id="209136"/>
    <lineage>
        <taxon>Eukaryota</taxon>
        <taxon>Fungi</taxon>
        <taxon>Dikarya</taxon>
        <taxon>Ascomycota</taxon>
        <taxon>Pezizomycotina</taxon>
        <taxon>Lecanoromycetes</taxon>
        <taxon>OSLEUM clade</taxon>
        <taxon>Lecanoromycetidae</taxon>
        <taxon>Lecanorales</taxon>
        <taxon>Lecanorineae</taxon>
        <taxon>Stereocaulaceae</taxon>
        <taxon>Lepraria</taxon>
    </lineage>
</organism>
<proteinExistence type="predicted"/>
<protein>
    <submittedName>
        <fullName evidence="1">Uncharacterized protein</fullName>
    </submittedName>
</protein>
<dbReference type="InterPro" id="IPR021842">
    <property type="entry name" value="DUF3435"/>
</dbReference>
<dbReference type="AlphaFoldDB" id="A0AAD9ZCH5"/>
<keyword evidence="2" id="KW-1185">Reference proteome</keyword>
<accession>A0AAD9ZCH5</accession>